<name>A0ACD1GJX8_9EURO</name>
<evidence type="ECO:0000313" key="1">
    <source>
        <dbReference type="EMBL" id="RAH49566.1"/>
    </source>
</evidence>
<sequence length="184" mass="20596">DADFLSPPGLLVDDDFCLKLATFRTLAEVIQATESLPSDDDSLQQYAGFSDNGYQIVRQVAANLYGQYEYTGYVCDSALALCSTASDDYDKIFTDFEAMRQDPTNDDLRDHVQQEVSDRLNVVQILCDQTNSWSANLNTYTQQAADCQTAVQQLALPFQGSTLQDQLTAEDIVFRNLFSATRRQ</sequence>
<reference evidence="1" key="1">
    <citation type="submission" date="2018-02" db="EMBL/GenBank/DDBJ databases">
        <title>The genomes of Aspergillus section Nigri reveals drivers in fungal speciation.</title>
        <authorList>
            <consortium name="DOE Joint Genome Institute"/>
            <person name="Vesth T.C."/>
            <person name="Nybo J."/>
            <person name="Theobald S."/>
            <person name="Brandl J."/>
            <person name="Frisvad J.C."/>
            <person name="Nielsen K.F."/>
            <person name="Lyhne E.K."/>
            <person name="Kogle M.E."/>
            <person name="Kuo A."/>
            <person name="Riley R."/>
            <person name="Clum A."/>
            <person name="Nolan M."/>
            <person name="Lipzen A."/>
            <person name="Salamov A."/>
            <person name="Henrissat B."/>
            <person name="Wiebenga A."/>
            <person name="De vries R.P."/>
            <person name="Grigoriev I.V."/>
            <person name="Mortensen U.H."/>
            <person name="Andersen M.R."/>
            <person name="Baker S.E."/>
        </authorList>
    </citation>
    <scope>NUCLEOTIDE SEQUENCE</scope>
    <source>
        <strain evidence="1">CBS 621.78</strain>
    </source>
</reference>
<evidence type="ECO:0000313" key="2">
    <source>
        <dbReference type="Proteomes" id="UP000249057"/>
    </source>
</evidence>
<protein>
    <submittedName>
        <fullName evidence="1">Uncharacterized protein</fullName>
    </submittedName>
</protein>
<organism evidence="1 2">
    <name type="scientific">Aspergillus brunneoviolaceus CBS 621.78</name>
    <dbReference type="NCBI Taxonomy" id="1450534"/>
    <lineage>
        <taxon>Eukaryota</taxon>
        <taxon>Fungi</taxon>
        <taxon>Dikarya</taxon>
        <taxon>Ascomycota</taxon>
        <taxon>Pezizomycotina</taxon>
        <taxon>Eurotiomycetes</taxon>
        <taxon>Eurotiomycetidae</taxon>
        <taxon>Eurotiales</taxon>
        <taxon>Aspergillaceae</taxon>
        <taxon>Aspergillus</taxon>
        <taxon>Aspergillus subgen. Circumdati</taxon>
    </lineage>
</organism>
<accession>A0ACD1GJX8</accession>
<proteinExistence type="predicted"/>
<keyword evidence="2" id="KW-1185">Reference proteome</keyword>
<feature type="non-terminal residue" evidence="1">
    <location>
        <position position="1"/>
    </location>
</feature>
<dbReference type="Proteomes" id="UP000249057">
    <property type="component" value="Unassembled WGS sequence"/>
</dbReference>
<dbReference type="EMBL" id="KZ825317">
    <property type="protein sequence ID" value="RAH49566.1"/>
    <property type="molecule type" value="Genomic_DNA"/>
</dbReference>
<gene>
    <name evidence="1" type="ORF">BO95DRAFT_354122</name>
</gene>